<evidence type="ECO:0000259" key="10">
    <source>
        <dbReference type="PROSITE" id="PS50067"/>
    </source>
</evidence>
<dbReference type="InterPro" id="IPR019821">
    <property type="entry name" value="Kinesin_motor_CS"/>
</dbReference>
<reference evidence="11" key="1">
    <citation type="submission" date="2019-03" db="EMBL/GenBank/DDBJ databases">
        <authorList>
            <person name="Mank J."/>
            <person name="Almeida P."/>
        </authorList>
    </citation>
    <scope>NUCLEOTIDE SEQUENCE</scope>
    <source>
        <strain evidence="11">78183</strain>
    </source>
</reference>
<dbReference type="PROSITE" id="PS00411">
    <property type="entry name" value="KINESIN_MOTOR_1"/>
    <property type="match status" value="1"/>
</dbReference>
<evidence type="ECO:0000256" key="6">
    <source>
        <dbReference type="PROSITE-ProRule" id="PRU00283"/>
    </source>
</evidence>
<evidence type="ECO:0000256" key="5">
    <source>
        <dbReference type="ARBA" id="ARBA00023175"/>
    </source>
</evidence>
<keyword evidence="7" id="KW-0175">Coiled coil</keyword>
<evidence type="ECO:0000256" key="8">
    <source>
        <dbReference type="SAM" id="MobiDB-lite"/>
    </source>
</evidence>
<keyword evidence="3 6" id="KW-0547">Nucleotide-binding</keyword>
<feature type="compositionally biased region" description="Polar residues" evidence="8">
    <location>
        <begin position="657"/>
        <end position="673"/>
    </location>
</feature>
<dbReference type="PROSITE" id="PS50067">
    <property type="entry name" value="KINESIN_MOTOR_2"/>
    <property type="match status" value="1"/>
</dbReference>
<dbReference type="PRINTS" id="PR00380">
    <property type="entry name" value="KINESINHEAVY"/>
</dbReference>
<feature type="transmembrane region" description="Helical" evidence="9">
    <location>
        <begin position="955"/>
        <end position="976"/>
    </location>
</feature>
<dbReference type="EMBL" id="CAADRP010001565">
    <property type="protein sequence ID" value="VFU41693.1"/>
    <property type="molecule type" value="Genomic_DNA"/>
</dbReference>
<keyword evidence="9" id="KW-0812">Transmembrane</keyword>
<evidence type="ECO:0000256" key="7">
    <source>
        <dbReference type="SAM" id="Coils"/>
    </source>
</evidence>
<dbReference type="GO" id="GO:0008017">
    <property type="term" value="F:microtubule binding"/>
    <property type="evidence" value="ECO:0007669"/>
    <property type="project" value="InterPro"/>
</dbReference>
<dbReference type="GO" id="GO:0007018">
    <property type="term" value="P:microtubule-based movement"/>
    <property type="evidence" value="ECO:0007669"/>
    <property type="project" value="InterPro"/>
</dbReference>
<dbReference type="GO" id="GO:0005874">
    <property type="term" value="C:microtubule"/>
    <property type="evidence" value="ECO:0007669"/>
    <property type="project" value="UniProtKB-KW"/>
</dbReference>
<accession>A0A6N2M1D5</accession>
<dbReference type="SMART" id="SM00129">
    <property type="entry name" value="KISc"/>
    <property type="match status" value="1"/>
</dbReference>
<feature type="transmembrane region" description="Helical" evidence="9">
    <location>
        <begin position="988"/>
        <end position="1012"/>
    </location>
</feature>
<feature type="coiled-coil region" evidence="7">
    <location>
        <begin position="391"/>
        <end position="462"/>
    </location>
</feature>
<evidence type="ECO:0000313" key="11">
    <source>
        <dbReference type="EMBL" id="VFU41693.1"/>
    </source>
</evidence>
<dbReference type="InterPro" id="IPR036961">
    <property type="entry name" value="Kinesin_motor_dom_sf"/>
</dbReference>
<gene>
    <name evidence="11" type="ORF">SVIM_LOCUS245993</name>
</gene>
<dbReference type="GO" id="GO:0003777">
    <property type="term" value="F:microtubule motor activity"/>
    <property type="evidence" value="ECO:0007669"/>
    <property type="project" value="InterPro"/>
</dbReference>
<comment type="similarity">
    <text evidence="1">Belongs to the TRAFAC class myosin-kinesin ATPase superfamily. Kinesin family. KIN-7 subfamily.</text>
</comment>
<dbReference type="AlphaFoldDB" id="A0A6N2M1D5"/>
<dbReference type="CDD" id="cd01374">
    <property type="entry name" value="KISc_CENP_E"/>
    <property type="match status" value="1"/>
</dbReference>
<proteinExistence type="inferred from homology"/>
<dbReference type="InterPro" id="IPR027640">
    <property type="entry name" value="Kinesin-like_fam"/>
</dbReference>
<dbReference type="InterPro" id="IPR027417">
    <property type="entry name" value="P-loop_NTPase"/>
</dbReference>
<evidence type="ECO:0000256" key="9">
    <source>
        <dbReference type="SAM" id="Phobius"/>
    </source>
</evidence>
<keyword evidence="9" id="KW-1133">Transmembrane helix</keyword>
<protein>
    <recommendedName>
        <fullName evidence="10">Kinesin motor domain-containing protein</fullName>
    </recommendedName>
</protein>
<dbReference type="Pfam" id="PF11995">
    <property type="entry name" value="DUF3490"/>
    <property type="match status" value="1"/>
</dbReference>
<dbReference type="Pfam" id="PF00225">
    <property type="entry name" value="Kinesin"/>
    <property type="match status" value="1"/>
</dbReference>
<dbReference type="InterPro" id="IPR021881">
    <property type="entry name" value="NACK_C"/>
</dbReference>
<evidence type="ECO:0000256" key="2">
    <source>
        <dbReference type="ARBA" id="ARBA00022701"/>
    </source>
</evidence>
<keyword evidence="2" id="KW-0493">Microtubule</keyword>
<keyword evidence="9" id="KW-0472">Membrane</keyword>
<organism evidence="11">
    <name type="scientific">Salix viminalis</name>
    <name type="common">Common osier</name>
    <name type="synonym">Basket willow</name>
    <dbReference type="NCBI Taxonomy" id="40686"/>
    <lineage>
        <taxon>Eukaryota</taxon>
        <taxon>Viridiplantae</taxon>
        <taxon>Streptophyta</taxon>
        <taxon>Embryophyta</taxon>
        <taxon>Tracheophyta</taxon>
        <taxon>Spermatophyta</taxon>
        <taxon>Magnoliopsida</taxon>
        <taxon>eudicotyledons</taxon>
        <taxon>Gunneridae</taxon>
        <taxon>Pentapetalae</taxon>
        <taxon>rosids</taxon>
        <taxon>fabids</taxon>
        <taxon>Malpighiales</taxon>
        <taxon>Salicaceae</taxon>
        <taxon>Saliceae</taxon>
        <taxon>Salix</taxon>
    </lineage>
</organism>
<dbReference type="FunFam" id="3.40.850.10:FF:000283">
    <property type="entry name" value="Putative inactive kinesin-like protein KIN-7B"/>
    <property type="match status" value="1"/>
</dbReference>
<dbReference type="GO" id="GO:0005524">
    <property type="term" value="F:ATP binding"/>
    <property type="evidence" value="ECO:0007669"/>
    <property type="project" value="UniProtKB-UniRule"/>
</dbReference>
<dbReference type="PANTHER" id="PTHR47968">
    <property type="entry name" value="CENTROMERE PROTEIN E"/>
    <property type="match status" value="1"/>
</dbReference>
<evidence type="ECO:0000256" key="3">
    <source>
        <dbReference type="ARBA" id="ARBA00022741"/>
    </source>
</evidence>
<keyword evidence="4 6" id="KW-0067">ATP-binding</keyword>
<keyword evidence="5 6" id="KW-0505">Motor protein</keyword>
<feature type="region of interest" description="Disordered" evidence="8">
    <location>
        <begin position="466"/>
        <end position="505"/>
    </location>
</feature>
<sequence length="1041" mass="116074">MGSIGKEELLKMAKMQMASAREEKILVLVRLRPLSDKEILANEVSDWECINDTTILYRNTLREGSTFPSACTFGKEMIHDSFFGFKIENEMICPLLTRSGLKDRVFRGDDTTREVYEAGAKEVALSVVSGMNSSIFAYGQTSSGKTYTMMGITEYTVADIFDYMHRHEERAFVLKFSAIEIYNEAIRDLLSTDDTPLRLLDDPEDCSGKSTEETLKDWDHLKDLLSVCEGKACDCIITAQRRIGETSLNEKSSRSHQILRLTIESSAREFLGKENSTTLSATVNFVDLAGSERASQALSTGTRLKEGCHINRSLLTLGTVIRKLSKGRQGHINYRDSKLTRLLQPALGGNARTAVICTLSPARSHVEQSRNTLLFACCAKEVTTKAQVNVVMSDKALVKHLQKEVARLESELRSPTPASSTCDYVSLLRKRDLQIQKMEKEIKELTKQRDLAQSRVEDLLRMVGNDQKSRKENGISHHHNRQSQDAWEDECSASESSGMGGRHYLNGGVGKFNSASYDDGETGSNDDEEPYLHDNTDNHEDADDYCKEVQCIEMEETRSRSNFEHHSVSNGENKGDLSLSAFRDGAIGQGISTPANGDREGNDVQNGFTYDVLERRLHHVQRTIDTLVSPYPDESLRQSKLRGQQDLEGNPPLDFGTSGSMLSRNDSQSSLGSACTDDFRAQSIRTSADEDIPSIHTFVAGLKEMAQEEYKKQLVDAQVQETDATTDKYEKSSKEIGLDPMHEPCNSCNWLLNLRHRDNLNLQCLTGDPTDSIYMEVELRRLSFLKETFSQGNQGVGGGRTLTLASSIKALHRERGMLSKMMNKRFTEEEKHTLQEVGHWLISARRLQLANRIWNSTKDINHVMESAAVVAKLVRFVEQGRALKEMFGLSFTPPASSTKRRQKSEPAPSSNHLLISGLGYFNRPPCPMDEEEAGESMRRVKHGGTASVHATILRIALAIVAILMLLFAIFTGFKLAKNSSRYVGDAGRAFCMGTLTMLFACLFLMLGIPIIADLFLNLSEQLQGEAGSNKGNRADCIKNLV</sequence>
<evidence type="ECO:0000256" key="1">
    <source>
        <dbReference type="ARBA" id="ARBA00007310"/>
    </source>
</evidence>
<feature type="region of interest" description="Disordered" evidence="8">
    <location>
        <begin position="635"/>
        <end position="674"/>
    </location>
</feature>
<dbReference type="InterPro" id="IPR001752">
    <property type="entry name" value="Kinesin_motor_dom"/>
</dbReference>
<dbReference type="SUPFAM" id="SSF52540">
    <property type="entry name" value="P-loop containing nucleoside triphosphate hydrolases"/>
    <property type="match status" value="1"/>
</dbReference>
<feature type="binding site" evidence="6">
    <location>
        <begin position="139"/>
        <end position="146"/>
    </location>
    <ligand>
        <name>ATP</name>
        <dbReference type="ChEBI" id="CHEBI:30616"/>
    </ligand>
</feature>
<dbReference type="PANTHER" id="PTHR47968:SF18">
    <property type="entry name" value="KINESIN-LIKE PROTEIN KIN-7F"/>
    <property type="match status" value="1"/>
</dbReference>
<feature type="domain" description="Kinesin motor" evidence="10">
    <location>
        <begin position="24"/>
        <end position="382"/>
    </location>
</feature>
<evidence type="ECO:0000256" key="4">
    <source>
        <dbReference type="ARBA" id="ARBA00022840"/>
    </source>
</evidence>
<name>A0A6N2M1D5_SALVM</name>
<dbReference type="Gene3D" id="3.40.850.10">
    <property type="entry name" value="Kinesin motor domain"/>
    <property type="match status" value="1"/>
</dbReference>